<evidence type="ECO:0000259" key="1">
    <source>
        <dbReference type="Pfam" id="PF01636"/>
    </source>
</evidence>
<dbReference type="EMBL" id="JAGSOG010000474">
    <property type="protein sequence ID" value="MBR7839520.1"/>
    <property type="molecule type" value="Genomic_DNA"/>
</dbReference>
<comment type="caution">
    <text evidence="2">The sequence shown here is derived from an EMBL/GenBank/DDBJ whole genome shotgun (WGS) entry which is preliminary data.</text>
</comment>
<organism evidence="2 3">
    <name type="scientific">Actinospica durhamensis</name>
    <dbReference type="NCBI Taxonomy" id="1508375"/>
    <lineage>
        <taxon>Bacteria</taxon>
        <taxon>Bacillati</taxon>
        <taxon>Actinomycetota</taxon>
        <taxon>Actinomycetes</taxon>
        <taxon>Catenulisporales</taxon>
        <taxon>Actinospicaceae</taxon>
        <taxon>Actinospica</taxon>
    </lineage>
</organism>
<dbReference type="SUPFAM" id="SSF56112">
    <property type="entry name" value="Protein kinase-like (PK-like)"/>
    <property type="match status" value="1"/>
</dbReference>
<dbReference type="AlphaFoldDB" id="A0A941IS41"/>
<accession>A0A941IS41</accession>
<feature type="domain" description="Aminoglycoside phosphotransferase" evidence="1">
    <location>
        <begin position="29"/>
        <end position="190"/>
    </location>
</feature>
<evidence type="ECO:0000313" key="2">
    <source>
        <dbReference type="EMBL" id="MBR7839520.1"/>
    </source>
</evidence>
<proteinExistence type="predicted"/>
<dbReference type="InterPro" id="IPR002575">
    <property type="entry name" value="Aminoglycoside_PTrfase"/>
</dbReference>
<gene>
    <name evidence="2" type="ORF">KDL01_40065</name>
</gene>
<keyword evidence="3" id="KW-1185">Reference proteome</keyword>
<dbReference type="Pfam" id="PF01636">
    <property type="entry name" value="APH"/>
    <property type="match status" value="1"/>
</dbReference>
<name>A0A941IS41_9ACTN</name>
<dbReference type="InterPro" id="IPR011009">
    <property type="entry name" value="Kinase-like_dom_sf"/>
</dbReference>
<sequence>MLVTVPGRDVLDAFELAGSPVVLAGGEGRSVRVGDVVLKPADGDLQAAEWLARTMACIPEEGFRISRPLHTADGAWIYHGWTASRYVPGAEPDHGAAPRWLEIIAAGRAFHRVLAGLPRPDFLDRRSNWWETGSKVAWQERGPDLIAGFHTPYMELSALLVSPPGEQPQLIHGDLTGNVLFAPGLAPAVIENPPTIWCCSGWVA</sequence>
<reference evidence="2" key="1">
    <citation type="submission" date="2021-04" db="EMBL/GenBank/DDBJ databases">
        <title>Genome based classification of Actinospica acidithermotolerans sp. nov., an actinobacterium isolated from an Indonesian hot spring.</title>
        <authorList>
            <person name="Kusuma A.B."/>
            <person name="Putra K.E."/>
            <person name="Nafisah S."/>
            <person name="Loh J."/>
            <person name="Nouioui I."/>
            <person name="Goodfellow M."/>
        </authorList>
    </citation>
    <scope>NUCLEOTIDE SEQUENCE</scope>
    <source>
        <strain evidence="2">CSCA 57</strain>
    </source>
</reference>
<dbReference type="Proteomes" id="UP000675781">
    <property type="component" value="Unassembled WGS sequence"/>
</dbReference>
<protein>
    <submittedName>
        <fullName evidence="2">Phosphotransferase</fullName>
    </submittedName>
</protein>
<evidence type="ECO:0000313" key="3">
    <source>
        <dbReference type="Proteomes" id="UP000675781"/>
    </source>
</evidence>